<dbReference type="SMART" id="SM00448">
    <property type="entry name" value="REC"/>
    <property type="match status" value="1"/>
</dbReference>
<dbReference type="Pfam" id="PF00072">
    <property type="entry name" value="Response_reg"/>
    <property type="match status" value="1"/>
</dbReference>
<dbReference type="EMBL" id="PKGS01000008">
    <property type="protein sequence ID" value="PKZ15211.1"/>
    <property type="molecule type" value="Genomic_DNA"/>
</dbReference>
<dbReference type="InterPro" id="IPR001867">
    <property type="entry name" value="OmpR/PhoB-type_DNA-bd"/>
</dbReference>
<accession>A0A2I1M512</accession>
<dbReference type="PANTHER" id="PTHR48111">
    <property type="entry name" value="REGULATOR OF RPOS"/>
    <property type="match status" value="1"/>
</dbReference>
<keyword evidence="11" id="KW-1185">Reference proteome</keyword>
<organism evidence="10 11">
    <name type="scientific">Anaerococcus octavius</name>
    <dbReference type="NCBI Taxonomy" id="54007"/>
    <lineage>
        <taxon>Bacteria</taxon>
        <taxon>Bacillati</taxon>
        <taxon>Bacillota</taxon>
        <taxon>Tissierellia</taxon>
        <taxon>Tissierellales</taxon>
        <taxon>Peptoniphilaceae</taxon>
        <taxon>Anaerococcus</taxon>
    </lineage>
</organism>
<dbReference type="GO" id="GO:0032993">
    <property type="term" value="C:protein-DNA complex"/>
    <property type="evidence" value="ECO:0007669"/>
    <property type="project" value="TreeGrafter"/>
</dbReference>
<dbReference type="InterPro" id="IPR001789">
    <property type="entry name" value="Sig_transdc_resp-reg_receiver"/>
</dbReference>
<evidence type="ECO:0000259" key="8">
    <source>
        <dbReference type="PROSITE" id="PS50110"/>
    </source>
</evidence>
<dbReference type="InterPro" id="IPR036388">
    <property type="entry name" value="WH-like_DNA-bd_sf"/>
</dbReference>
<dbReference type="InterPro" id="IPR039420">
    <property type="entry name" value="WalR-like"/>
</dbReference>
<dbReference type="CDD" id="cd17574">
    <property type="entry name" value="REC_OmpR"/>
    <property type="match status" value="1"/>
</dbReference>
<dbReference type="SUPFAM" id="SSF52172">
    <property type="entry name" value="CheY-like"/>
    <property type="match status" value="1"/>
</dbReference>
<comment type="caution">
    <text evidence="10">The sequence shown here is derived from an EMBL/GenBank/DDBJ whole genome shotgun (WGS) entry which is preliminary data.</text>
</comment>
<proteinExistence type="predicted"/>
<dbReference type="GO" id="GO:0006355">
    <property type="term" value="P:regulation of DNA-templated transcription"/>
    <property type="evidence" value="ECO:0007669"/>
    <property type="project" value="InterPro"/>
</dbReference>
<dbReference type="Pfam" id="PF00486">
    <property type="entry name" value="Trans_reg_C"/>
    <property type="match status" value="1"/>
</dbReference>
<dbReference type="FunFam" id="3.40.50.2300:FF:000001">
    <property type="entry name" value="DNA-binding response regulator PhoB"/>
    <property type="match status" value="1"/>
</dbReference>
<dbReference type="PROSITE" id="PS51755">
    <property type="entry name" value="OMPR_PHOB"/>
    <property type="match status" value="1"/>
</dbReference>
<evidence type="ECO:0000313" key="11">
    <source>
        <dbReference type="Proteomes" id="UP000234335"/>
    </source>
</evidence>
<dbReference type="AlphaFoldDB" id="A0A2I1M512"/>
<evidence type="ECO:0000256" key="1">
    <source>
        <dbReference type="ARBA" id="ARBA00022553"/>
    </source>
</evidence>
<dbReference type="InterPro" id="IPR011006">
    <property type="entry name" value="CheY-like_superfamily"/>
</dbReference>
<feature type="domain" description="OmpR/PhoB-type" evidence="9">
    <location>
        <begin position="126"/>
        <end position="225"/>
    </location>
</feature>
<evidence type="ECO:0000256" key="4">
    <source>
        <dbReference type="ARBA" id="ARBA00023125"/>
    </source>
</evidence>
<dbReference type="CDD" id="cd00383">
    <property type="entry name" value="trans_reg_C"/>
    <property type="match status" value="1"/>
</dbReference>
<dbReference type="SMART" id="SM00862">
    <property type="entry name" value="Trans_reg_C"/>
    <property type="match status" value="1"/>
</dbReference>
<evidence type="ECO:0000256" key="7">
    <source>
        <dbReference type="PROSITE-ProRule" id="PRU01091"/>
    </source>
</evidence>
<feature type="DNA-binding region" description="OmpR/PhoB-type" evidence="7">
    <location>
        <begin position="126"/>
        <end position="225"/>
    </location>
</feature>
<evidence type="ECO:0000256" key="6">
    <source>
        <dbReference type="PROSITE-ProRule" id="PRU00169"/>
    </source>
</evidence>
<dbReference type="GO" id="GO:0005829">
    <property type="term" value="C:cytosol"/>
    <property type="evidence" value="ECO:0007669"/>
    <property type="project" value="TreeGrafter"/>
</dbReference>
<dbReference type="PROSITE" id="PS50110">
    <property type="entry name" value="RESPONSE_REGULATORY"/>
    <property type="match status" value="1"/>
</dbReference>
<evidence type="ECO:0000313" key="10">
    <source>
        <dbReference type="EMBL" id="PKZ15211.1"/>
    </source>
</evidence>
<dbReference type="Gene3D" id="1.10.10.10">
    <property type="entry name" value="Winged helix-like DNA-binding domain superfamily/Winged helix DNA-binding domain"/>
    <property type="match status" value="1"/>
</dbReference>
<feature type="domain" description="Response regulatory" evidence="8">
    <location>
        <begin position="4"/>
        <end position="117"/>
    </location>
</feature>
<name>A0A2I1M512_9FIRM</name>
<keyword evidence="3" id="KW-0805">Transcription regulation</keyword>
<gene>
    <name evidence="10" type="ORF">CYJ34_08540</name>
</gene>
<keyword evidence="5" id="KW-0804">Transcription</keyword>
<evidence type="ECO:0000256" key="5">
    <source>
        <dbReference type="ARBA" id="ARBA00023163"/>
    </source>
</evidence>
<evidence type="ECO:0000256" key="2">
    <source>
        <dbReference type="ARBA" id="ARBA00023012"/>
    </source>
</evidence>
<dbReference type="PANTHER" id="PTHR48111:SF40">
    <property type="entry name" value="PHOSPHATE REGULON TRANSCRIPTIONAL REGULATORY PROTEIN PHOB"/>
    <property type="match status" value="1"/>
</dbReference>
<evidence type="ECO:0000259" key="9">
    <source>
        <dbReference type="PROSITE" id="PS51755"/>
    </source>
</evidence>
<dbReference type="RefSeq" id="WP_101540863.1">
    <property type="nucleotide sequence ID" value="NZ_CALTZC010000023.1"/>
</dbReference>
<dbReference type="Proteomes" id="UP000234335">
    <property type="component" value="Unassembled WGS sequence"/>
</dbReference>
<evidence type="ECO:0000256" key="3">
    <source>
        <dbReference type="ARBA" id="ARBA00023015"/>
    </source>
</evidence>
<sequence length="227" mass="26557">MNEKILIVDDNDEIRNIITLYLENSNFEVFEANNGKEALDFIKNKKISLMILDIMMPEVDGIEVLKDIGNDRSFPIIFLSARSSVKDKIEGLYLGADDYLAKPFDPAELVARVIALLRRSNRMLDNNIIKIGNLSWDKYKRLIYKNKNVLNLRSKEYELLTMFMTTPGKVFTKQEIYENLWQSYYFEDDNTIMVHISNLREKIEDNPKSPTKIITIRGLGYMLRKEE</sequence>
<dbReference type="FunFam" id="1.10.10.10:FF:000018">
    <property type="entry name" value="DNA-binding response regulator ResD"/>
    <property type="match status" value="1"/>
</dbReference>
<protein>
    <submittedName>
        <fullName evidence="10">DNA-binding response regulator</fullName>
    </submittedName>
</protein>
<keyword evidence="4 7" id="KW-0238">DNA-binding</keyword>
<feature type="modified residue" description="4-aspartylphosphate" evidence="6">
    <location>
        <position position="53"/>
    </location>
</feature>
<keyword evidence="1 6" id="KW-0597">Phosphoprotein</keyword>
<keyword evidence="2" id="KW-0902">Two-component regulatory system</keyword>
<dbReference type="Gene3D" id="3.40.50.2300">
    <property type="match status" value="1"/>
</dbReference>
<dbReference type="Gene3D" id="6.10.250.690">
    <property type="match status" value="1"/>
</dbReference>
<reference evidence="10 11" key="1">
    <citation type="submission" date="2017-12" db="EMBL/GenBank/DDBJ databases">
        <title>Phylogenetic diversity of female urinary microbiome.</title>
        <authorList>
            <person name="Thomas-White K."/>
            <person name="Wolfe A.J."/>
        </authorList>
    </citation>
    <scope>NUCLEOTIDE SEQUENCE [LARGE SCALE GENOMIC DNA]</scope>
    <source>
        <strain evidence="10 11">UMB0119</strain>
    </source>
</reference>
<dbReference type="GO" id="GO:0000976">
    <property type="term" value="F:transcription cis-regulatory region binding"/>
    <property type="evidence" value="ECO:0007669"/>
    <property type="project" value="TreeGrafter"/>
</dbReference>
<dbReference type="GO" id="GO:0000156">
    <property type="term" value="F:phosphorelay response regulator activity"/>
    <property type="evidence" value="ECO:0007669"/>
    <property type="project" value="TreeGrafter"/>
</dbReference>